<dbReference type="Proteomes" id="UP001318321">
    <property type="component" value="Unassembled WGS sequence"/>
</dbReference>
<proteinExistence type="predicted"/>
<evidence type="ECO:0000313" key="3">
    <source>
        <dbReference type="EMBL" id="NIC06280.1"/>
    </source>
</evidence>
<gene>
    <name evidence="3" type="ORF">HBJ55_12645</name>
</gene>
<dbReference type="PANTHER" id="PTHR34784">
    <property type="entry name" value="50S RIBOSOMAL PROTEIN L34"/>
    <property type="match status" value="1"/>
</dbReference>
<keyword evidence="2" id="KW-0342">GTP-binding</keyword>
<name>A0ABX0PUZ2_9GAMM</name>
<organism evidence="3 4">
    <name type="scientific">Billgrantia bachuensis</name>
    <dbReference type="NCBI Taxonomy" id="2717286"/>
    <lineage>
        <taxon>Bacteria</taxon>
        <taxon>Pseudomonadati</taxon>
        <taxon>Pseudomonadota</taxon>
        <taxon>Gammaproteobacteria</taxon>
        <taxon>Oceanospirillales</taxon>
        <taxon>Halomonadaceae</taxon>
        <taxon>Billgrantia</taxon>
    </lineage>
</organism>
<evidence type="ECO:0000313" key="4">
    <source>
        <dbReference type="Proteomes" id="UP001318321"/>
    </source>
</evidence>
<reference evidence="3 4" key="1">
    <citation type="submission" date="2020-03" db="EMBL/GenBank/DDBJ databases">
        <title>Identification of Halomonas strains.</title>
        <authorList>
            <person name="Xiao Z."/>
            <person name="Dong F."/>
            <person name="Wang Z."/>
            <person name="Zhao J.-Y."/>
        </authorList>
    </citation>
    <scope>NUCLEOTIDE SEQUENCE [LARGE SCALE GENOMIC DNA]</scope>
    <source>
        <strain evidence="3 4">DX6</strain>
    </source>
</reference>
<dbReference type="NCBIfam" id="TIGR02058">
    <property type="entry name" value="lin0512_fam"/>
    <property type="match status" value="1"/>
</dbReference>
<dbReference type="InterPro" id="IPR037103">
    <property type="entry name" value="Tubulin/FtsZ-like_C"/>
</dbReference>
<dbReference type="PANTHER" id="PTHR34784:SF1">
    <property type="entry name" value="50S RIBOSOMAL PROTEIN L34"/>
    <property type="match status" value="1"/>
</dbReference>
<dbReference type="RefSeq" id="WP_167115211.1">
    <property type="nucleotide sequence ID" value="NZ_JAAQTO010000032.1"/>
</dbReference>
<sequence length="130" mass="14311">MTEQRIILEMGTGNDLYGEDYTKAACRAVQDALHHSSLVLFKSLGIDHREMRVQVTIGVQQPERVDVDVVTAELPRGRAEVNIVHGGLNVHDPDNDTAHVIATAAIAALLPIDPAQWRLNKMARPDRPMG</sequence>
<keyword evidence="4" id="KW-1185">Reference proteome</keyword>
<dbReference type="InterPro" id="IPR011719">
    <property type="entry name" value="CHP02058"/>
</dbReference>
<keyword evidence="1" id="KW-0547">Nucleotide-binding</keyword>
<protein>
    <submittedName>
        <fullName evidence="3">Uncharacterized protein</fullName>
    </submittedName>
</protein>
<dbReference type="Gene3D" id="3.30.1330.20">
    <property type="entry name" value="Tubulin/FtsZ, C-terminal domain"/>
    <property type="match status" value="1"/>
</dbReference>
<comment type="caution">
    <text evidence="3">The sequence shown here is derived from an EMBL/GenBank/DDBJ whole genome shotgun (WGS) entry which is preliminary data.</text>
</comment>
<accession>A0ABX0PUZ2</accession>
<evidence type="ECO:0000256" key="1">
    <source>
        <dbReference type="ARBA" id="ARBA00022741"/>
    </source>
</evidence>
<dbReference type="Pfam" id="PF09585">
    <property type="entry name" value="Lin0512_fam"/>
    <property type="match status" value="1"/>
</dbReference>
<evidence type="ECO:0000256" key="2">
    <source>
        <dbReference type="ARBA" id="ARBA00023134"/>
    </source>
</evidence>
<dbReference type="EMBL" id="JAAQTO010000032">
    <property type="protein sequence ID" value="NIC06280.1"/>
    <property type="molecule type" value="Genomic_DNA"/>
</dbReference>